<keyword evidence="2" id="KW-1185">Reference proteome</keyword>
<reference evidence="1 2" key="1">
    <citation type="submission" date="2015-04" db="EMBL/GenBank/DDBJ databases">
        <title>Complete genome sequence of Schizopora paradoxa KUC8140, a cosmopolitan wood degrader in East Asia.</title>
        <authorList>
            <consortium name="DOE Joint Genome Institute"/>
            <person name="Min B."/>
            <person name="Park H."/>
            <person name="Jang Y."/>
            <person name="Kim J.-J."/>
            <person name="Kim K.H."/>
            <person name="Pangilinan J."/>
            <person name="Lipzen A."/>
            <person name="Riley R."/>
            <person name="Grigoriev I.V."/>
            <person name="Spatafora J.W."/>
            <person name="Choi I.-G."/>
        </authorList>
    </citation>
    <scope>NUCLEOTIDE SEQUENCE [LARGE SCALE GENOMIC DNA]</scope>
    <source>
        <strain evidence="1 2">KUC8140</strain>
    </source>
</reference>
<organism evidence="1 2">
    <name type="scientific">Schizopora paradoxa</name>
    <dbReference type="NCBI Taxonomy" id="27342"/>
    <lineage>
        <taxon>Eukaryota</taxon>
        <taxon>Fungi</taxon>
        <taxon>Dikarya</taxon>
        <taxon>Basidiomycota</taxon>
        <taxon>Agaricomycotina</taxon>
        <taxon>Agaricomycetes</taxon>
        <taxon>Hymenochaetales</taxon>
        <taxon>Schizoporaceae</taxon>
        <taxon>Schizopora</taxon>
    </lineage>
</organism>
<accession>A0A0H2SJ64</accession>
<dbReference type="InParanoid" id="A0A0H2SJ64"/>
<dbReference type="EMBL" id="KQ085908">
    <property type="protein sequence ID" value="KLO17131.1"/>
    <property type="molecule type" value="Genomic_DNA"/>
</dbReference>
<evidence type="ECO:0000313" key="1">
    <source>
        <dbReference type="EMBL" id="KLO17131.1"/>
    </source>
</evidence>
<proteinExistence type="predicted"/>
<dbReference type="Proteomes" id="UP000053477">
    <property type="component" value="Unassembled WGS sequence"/>
</dbReference>
<dbReference type="AlphaFoldDB" id="A0A0H2SJ64"/>
<gene>
    <name evidence="1" type="ORF">SCHPADRAFT_182192</name>
</gene>
<name>A0A0H2SJ64_9AGAM</name>
<evidence type="ECO:0000313" key="2">
    <source>
        <dbReference type="Proteomes" id="UP000053477"/>
    </source>
</evidence>
<protein>
    <submittedName>
        <fullName evidence="1">Uncharacterized protein</fullName>
    </submittedName>
</protein>
<sequence length="80" mass="8845">MGRRVSLVGVTLEHCRALARLIYLTESTSITQVTQEPSNVNSNVSGVTASFELSDLLFFFEDALAIIHTIRGRHNPTRVS</sequence>